<dbReference type="Pfam" id="PF00078">
    <property type="entry name" value="RVT_1"/>
    <property type="match status" value="1"/>
</dbReference>
<proteinExistence type="predicted"/>
<dbReference type="InterPro" id="IPR000477">
    <property type="entry name" value="RT_dom"/>
</dbReference>
<keyword evidence="3" id="KW-1185">Reference proteome</keyword>
<organism evidence="2 3">
    <name type="scientific">Blepharisma stoltei</name>
    <dbReference type="NCBI Taxonomy" id="1481888"/>
    <lineage>
        <taxon>Eukaryota</taxon>
        <taxon>Sar</taxon>
        <taxon>Alveolata</taxon>
        <taxon>Ciliophora</taxon>
        <taxon>Postciliodesmatophora</taxon>
        <taxon>Heterotrichea</taxon>
        <taxon>Heterotrichida</taxon>
        <taxon>Blepharismidae</taxon>
        <taxon>Blepharisma</taxon>
    </lineage>
</organism>
<dbReference type="EMBL" id="CAJZBQ010000025">
    <property type="protein sequence ID" value="CAG9320336.1"/>
    <property type="molecule type" value="Genomic_DNA"/>
</dbReference>
<evidence type="ECO:0000313" key="2">
    <source>
        <dbReference type="EMBL" id="CAG9320336.1"/>
    </source>
</evidence>
<dbReference type="PANTHER" id="PTHR47027">
    <property type="entry name" value="REVERSE TRANSCRIPTASE DOMAIN-CONTAINING PROTEIN"/>
    <property type="match status" value="1"/>
</dbReference>
<dbReference type="InterPro" id="IPR043502">
    <property type="entry name" value="DNA/RNA_pol_sf"/>
</dbReference>
<reference evidence="2" key="1">
    <citation type="submission" date="2021-09" db="EMBL/GenBank/DDBJ databases">
        <authorList>
            <consortium name="AG Swart"/>
            <person name="Singh M."/>
            <person name="Singh A."/>
            <person name="Seah K."/>
            <person name="Emmerich C."/>
        </authorList>
    </citation>
    <scope>NUCLEOTIDE SEQUENCE</scope>
    <source>
        <strain evidence="2">ATCC30299</strain>
    </source>
</reference>
<accession>A0AAU9J513</accession>
<evidence type="ECO:0000313" key="3">
    <source>
        <dbReference type="Proteomes" id="UP001162131"/>
    </source>
</evidence>
<protein>
    <recommendedName>
        <fullName evidence="1">Reverse transcriptase domain-containing protein</fullName>
    </recommendedName>
</protein>
<dbReference type="PANTHER" id="PTHR47027:SF20">
    <property type="entry name" value="REVERSE TRANSCRIPTASE-LIKE PROTEIN WITH RNA-DIRECTED DNA POLYMERASE DOMAIN"/>
    <property type="match status" value="1"/>
</dbReference>
<dbReference type="Proteomes" id="UP001162131">
    <property type="component" value="Unassembled WGS sequence"/>
</dbReference>
<dbReference type="SUPFAM" id="SSF56672">
    <property type="entry name" value="DNA/RNA polymerases"/>
    <property type="match status" value="1"/>
</dbReference>
<name>A0AAU9J513_9CILI</name>
<gene>
    <name evidence="2" type="ORF">BSTOLATCC_MIC26253</name>
</gene>
<evidence type="ECO:0000259" key="1">
    <source>
        <dbReference type="PROSITE" id="PS50878"/>
    </source>
</evidence>
<comment type="caution">
    <text evidence="2">The sequence shown here is derived from an EMBL/GenBank/DDBJ whole genome shotgun (WGS) entry which is preliminary data.</text>
</comment>
<dbReference type="PROSITE" id="PS50878">
    <property type="entry name" value="RT_POL"/>
    <property type="match status" value="1"/>
</dbReference>
<feature type="domain" description="Reverse transcriptase" evidence="1">
    <location>
        <begin position="1"/>
        <end position="176"/>
    </location>
</feature>
<dbReference type="AlphaFoldDB" id="A0AAU9J513"/>
<sequence>MCAFLDISKAFDSVRHSDVFECMENRGVSRDTIAMLKAMYYKGASRIIISGHLSEKIEIKRGVRQGGSTSPIVFNFIPNELAWMIEEANIGIKVGDPGINVGLLLYADDIVLLAGTEIDLQKLCDICGKWAEKYSLEANQQKSVVVDYSLKPQKLIVRISGEFLKQTDQLSILGKS</sequence>